<feature type="compositionally biased region" description="Low complexity" evidence="1">
    <location>
        <begin position="89"/>
        <end position="101"/>
    </location>
</feature>
<gene>
    <name evidence="3" type="ORF">BANT10_01275</name>
</gene>
<accession>A0A2H1ITZ9</accession>
<feature type="region of interest" description="Disordered" evidence="1">
    <location>
        <begin position="1"/>
        <end position="20"/>
    </location>
</feature>
<evidence type="ECO:0000313" key="4">
    <source>
        <dbReference type="Proteomes" id="UP000234342"/>
    </source>
</evidence>
<evidence type="ECO:0000256" key="2">
    <source>
        <dbReference type="SAM" id="Phobius"/>
    </source>
</evidence>
<sequence>MILAAAQDATPSGAPDPDLVTPGTIGFVVTLVIVIAIIFLIRDALKRVRRVRARAHADDAYPIPMRKYAVPNQSKLSGESAPVADEEASTAAETENSQTEQDAPGQNVTDPEQGDPEQGDPARSQD</sequence>
<organism evidence="3 4">
    <name type="scientific">Brevibacterium antiquum</name>
    <dbReference type="NCBI Taxonomy" id="234835"/>
    <lineage>
        <taxon>Bacteria</taxon>
        <taxon>Bacillati</taxon>
        <taxon>Actinomycetota</taxon>
        <taxon>Actinomycetes</taxon>
        <taxon>Micrococcales</taxon>
        <taxon>Brevibacteriaceae</taxon>
        <taxon>Brevibacterium</taxon>
    </lineage>
</organism>
<protein>
    <submittedName>
        <fullName evidence="3">Uncharacterized protein</fullName>
    </submittedName>
</protein>
<name>A0A2H1ITZ9_9MICO</name>
<keyword evidence="4" id="KW-1185">Reference proteome</keyword>
<reference evidence="4" key="1">
    <citation type="submission" date="2017-03" db="EMBL/GenBank/DDBJ databases">
        <authorList>
            <person name="Monnet C."/>
        </authorList>
    </citation>
    <scope>NUCLEOTIDE SEQUENCE [LARGE SCALE GENOMIC DNA]</scope>
    <source>
        <strain evidence="4">P10</strain>
    </source>
</reference>
<dbReference type="EMBL" id="FXZE01000004">
    <property type="protein sequence ID" value="SMX78600.1"/>
    <property type="molecule type" value="Genomic_DNA"/>
</dbReference>
<keyword evidence="2" id="KW-0812">Transmembrane</keyword>
<keyword evidence="2" id="KW-0472">Membrane</keyword>
<evidence type="ECO:0000313" key="3">
    <source>
        <dbReference type="EMBL" id="SMX78600.1"/>
    </source>
</evidence>
<dbReference type="Proteomes" id="UP000234342">
    <property type="component" value="Unassembled WGS sequence"/>
</dbReference>
<feature type="transmembrane region" description="Helical" evidence="2">
    <location>
        <begin position="20"/>
        <end position="41"/>
    </location>
</feature>
<dbReference type="AlphaFoldDB" id="A0A2H1ITZ9"/>
<keyword evidence="2" id="KW-1133">Transmembrane helix</keyword>
<proteinExistence type="predicted"/>
<feature type="region of interest" description="Disordered" evidence="1">
    <location>
        <begin position="61"/>
        <end position="126"/>
    </location>
</feature>
<evidence type="ECO:0000256" key="1">
    <source>
        <dbReference type="SAM" id="MobiDB-lite"/>
    </source>
</evidence>
<dbReference type="RefSeq" id="WP_101642533.1">
    <property type="nucleotide sequence ID" value="NZ_FXZE01000004.1"/>
</dbReference>